<dbReference type="InterPro" id="IPR036820">
    <property type="entry name" value="Archease_dom_sf"/>
</dbReference>
<dbReference type="SUPFAM" id="SSF69819">
    <property type="entry name" value="MTH1598-like"/>
    <property type="match status" value="1"/>
</dbReference>
<evidence type="ECO:0000256" key="2">
    <source>
        <dbReference type="ARBA" id="ARBA00022694"/>
    </source>
</evidence>
<dbReference type="AlphaFoldDB" id="A0A5N6B6Q6"/>
<name>A0A5N6B6Q6_9ACTN</name>
<comment type="caution">
    <text evidence="6">The sequence shown here is derived from an EMBL/GenBank/DDBJ whole genome shotgun (WGS) entry which is preliminary data.</text>
</comment>
<evidence type="ECO:0000256" key="4">
    <source>
        <dbReference type="ARBA" id="ARBA00022837"/>
    </source>
</evidence>
<keyword evidence="7" id="KW-1185">Reference proteome</keyword>
<keyword evidence="3" id="KW-0479">Metal-binding</keyword>
<evidence type="ECO:0000313" key="7">
    <source>
        <dbReference type="Proteomes" id="UP000313066"/>
    </source>
</evidence>
<dbReference type="Proteomes" id="UP000313066">
    <property type="component" value="Unassembled WGS sequence"/>
</dbReference>
<keyword evidence="4" id="KW-0106">Calcium</keyword>
<evidence type="ECO:0000313" key="6">
    <source>
        <dbReference type="EMBL" id="KAB8176032.1"/>
    </source>
</evidence>
<proteinExistence type="inferred from homology"/>
<evidence type="ECO:0000256" key="1">
    <source>
        <dbReference type="ARBA" id="ARBA00007963"/>
    </source>
</evidence>
<dbReference type="Pfam" id="PF01951">
    <property type="entry name" value="Archease"/>
    <property type="match status" value="1"/>
</dbReference>
<dbReference type="GO" id="GO:0008033">
    <property type="term" value="P:tRNA processing"/>
    <property type="evidence" value="ECO:0007669"/>
    <property type="project" value="UniProtKB-KW"/>
</dbReference>
<keyword evidence="2" id="KW-0819">tRNA processing</keyword>
<gene>
    <name evidence="6" type="ORF">FH610_038915</name>
</gene>
<accession>A0A5N6B6Q6</accession>
<evidence type="ECO:0000259" key="5">
    <source>
        <dbReference type="Pfam" id="PF01951"/>
    </source>
</evidence>
<dbReference type="Gene3D" id="3.55.10.10">
    <property type="entry name" value="Archease domain"/>
    <property type="match status" value="1"/>
</dbReference>
<evidence type="ECO:0000256" key="3">
    <source>
        <dbReference type="ARBA" id="ARBA00022723"/>
    </source>
</evidence>
<dbReference type="EMBL" id="VDMA02000033">
    <property type="protein sequence ID" value="KAB8176032.1"/>
    <property type="molecule type" value="Genomic_DNA"/>
</dbReference>
<dbReference type="GO" id="GO:0046872">
    <property type="term" value="F:metal ion binding"/>
    <property type="evidence" value="ECO:0007669"/>
    <property type="project" value="UniProtKB-KW"/>
</dbReference>
<feature type="domain" description="Archease" evidence="5">
    <location>
        <begin position="17"/>
        <end position="148"/>
    </location>
</feature>
<organism evidence="6 7">
    <name type="scientific">Microbispora catharanthi</name>
    <dbReference type="NCBI Taxonomy" id="1712871"/>
    <lineage>
        <taxon>Bacteria</taxon>
        <taxon>Bacillati</taxon>
        <taxon>Actinomycetota</taxon>
        <taxon>Actinomycetes</taxon>
        <taxon>Streptosporangiales</taxon>
        <taxon>Streptosporangiaceae</taxon>
        <taxon>Microbispora</taxon>
    </lineage>
</organism>
<sequence length="148" mass="15786">MARPHGGRGPVGGRGHRSLPHTADVRLEAWAPTAAECVAEAVRAMIDGFADLSRAERHGTRTLHVDPAPPDEQLLTVLDEVIYLMDTAARVPCEIDAHEDEAGLWLTLGMTDVAAVPQIGAVPKAVALHGLRFNHGPHGWVCAVTLDV</sequence>
<reference evidence="6 7" key="1">
    <citation type="submission" date="2019-10" db="EMBL/GenBank/DDBJ databases">
        <title>Nonomuraea sp. nov., isolated from Phyllanthus amarus.</title>
        <authorList>
            <person name="Klykleung N."/>
            <person name="Tanasupawat S."/>
        </authorList>
    </citation>
    <scope>NUCLEOTIDE SEQUENCE [LARGE SCALE GENOMIC DNA]</scope>
    <source>
        <strain evidence="6 7">CR1-09</strain>
    </source>
</reference>
<dbReference type="InterPro" id="IPR023572">
    <property type="entry name" value="Archease_dom"/>
</dbReference>
<comment type="similarity">
    <text evidence="1">Belongs to the archease family.</text>
</comment>
<dbReference type="RefSeq" id="WP_139580248.1">
    <property type="nucleotide sequence ID" value="NZ_VDMA02000033.1"/>
</dbReference>
<protein>
    <submittedName>
        <fullName evidence="6">Archease</fullName>
    </submittedName>
</protein>